<protein>
    <submittedName>
        <fullName evidence="1">Uncharacterized protein</fullName>
    </submittedName>
</protein>
<dbReference type="AlphaFoldDB" id="A0AA36FHG6"/>
<gene>
    <name evidence="1" type="ORF">OCTVUL_1B010935</name>
</gene>
<organism evidence="1 2">
    <name type="scientific">Octopus vulgaris</name>
    <name type="common">Common octopus</name>
    <dbReference type="NCBI Taxonomy" id="6645"/>
    <lineage>
        <taxon>Eukaryota</taxon>
        <taxon>Metazoa</taxon>
        <taxon>Spiralia</taxon>
        <taxon>Lophotrochozoa</taxon>
        <taxon>Mollusca</taxon>
        <taxon>Cephalopoda</taxon>
        <taxon>Coleoidea</taxon>
        <taxon>Octopodiformes</taxon>
        <taxon>Octopoda</taxon>
        <taxon>Incirrata</taxon>
        <taxon>Octopodidae</taxon>
        <taxon>Octopus</taxon>
    </lineage>
</organism>
<keyword evidence="2" id="KW-1185">Reference proteome</keyword>
<accession>A0AA36FHG6</accession>
<name>A0AA36FHG6_OCTVU</name>
<evidence type="ECO:0000313" key="2">
    <source>
        <dbReference type="Proteomes" id="UP001162480"/>
    </source>
</evidence>
<dbReference type="EMBL" id="OX597833">
    <property type="protein sequence ID" value="CAI9737707.1"/>
    <property type="molecule type" value="Genomic_DNA"/>
</dbReference>
<sequence length="85" mass="9475">MNHSTAVDYNSCVRKICAEDLICHPIQVGGPGKIVEIKTVFSRHSDGKEGNVVAGKKKKKYKIKMKPAPKLCRRAGDLLSFHLKR</sequence>
<dbReference type="Proteomes" id="UP001162480">
    <property type="component" value="Chromosome 20"/>
</dbReference>
<reference evidence="1" key="1">
    <citation type="submission" date="2023-08" db="EMBL/GenBank/DDBJ databases">
        <authorList>
            <person name="Alioto T."/>
            <person name="Alioto T."/>
            <person name="Gomez Garrido J."/>
        </authorList>
    </citation>
    <scope>NUCLEOTIDE SEQUENCE</scope>
</reference>
<proteinExistence type="predicted"/>
<evidence type="ECO:0000313" key="1">
    <source>
        <dbReference type="EMBL" id="CAI9737707.1"/>
    </source>
</evidence>